<sequence>MSDPLFPAPPSSTAPEKKPERPPVPKEVNIAFAVWVLSAIVMSVIQLLDLNATVEQYLKLTADQPEMQAPPGTIKLMLIFTQIVLTLVVIAFAWAMRSGKNWARALLTAWAVFSLVTQASAVGTTSVIGMVAVVILAAGLVYMYMPPSNAYFRSFRKVPPRA</sequence>
<evidence type="ECO:0000256" key="1">
    <source>
        <dbReference type="SAM" id="MobiDB-lite"/>
    </source>
</evidence>
<gene>
    <name evidence="3" type="ORF">GC106_58400</name>
</gene>
<feature type="compositionally biased region" description="Pro residues" evidence="1">
    <location>
        <begin position="1"/>
        <end position="12"/>
    </location>
</feature>
<dbReference type="EMBL" id="JAAATY010000021">
    <property type="protein sequence ID" value="NRN68597.1"/>
    <property type="molecule type" value="Genomic_DNA"/>
</dbReference>
<name>A0ABX2FCI5_9PSEU</name>
<proteinExistence type="predicted"/>
<evidence type="ECO:0000256" key="2">
    <source>
        <dbReference type="SAM" id="Phobius"/>
    </source>
</evidence>
<feature type="region of interest" description="Disordered" evidence="1">
    <location>
        <begin position="1"/>
        <end position="23"/>
    </location>
</feature>
<keyword evidence="2" id="KW-0812">Transmembrane</keyword>
<feature type="transmembrane region" description="Helical" evidence="2">
    <location>
        <begin position="76"/>
        <end position="95"/>
    </location>
</feature>
<feature type="transmembrane region" description="Helical" evidence="2">
    <location>
        <begin position="28"/>
        <end position="48"/>
    </location>
</feature>
<reference evidence="3 4" key="1">
    <citation type="submission" date="2020-01" db="EMBL/GenBank/DDBJ databases">
        <title>Kibdelosporangium persica a novel Actinomycetes from a hot desert in Iran.</title>
        <authorList>
            <person name="Safaei N."/>
            <person name="Zaburannyi N."/>
            <person name="Mueller R."/>
            <person name="Wink J."/>
        </authorList>
    </citation>
    <scope>NUCLEOTIDE SEQUENCE [LARGE SCALE GENOMIC DNA]</scope>
    <source>
        <strain evidence="3 4">4NS15</strain>
    </source>
</reference>
<feature type="transmembrane region" description="Helical" evidence="2">
    <location>
        <begin position="127"/>
        <end position="145"/>
    </location>
</feature>
<accession>A0ABX2FCI5</accession>
<dbReference type="Proteomes" id="UP000763557">
    <property type="component" value="Unassembled WGS sequence"/>
</dbReference>
<comment type="caution">
    <text evidence="3">The sequence shown here is derived from an EMBL/GenBank/DDBJ whole genome shotgun (WGS) entry which is preliminary data.</text>
</comment>
<protein>
    <submittedName>
        <fullName evidence="3">Uncharacterized protein</fullName>
    </submittedName>
</protein>
<keyword evidence="2" id="KW-0472">Membrane</keyword>
<organism evidence="3 4">
    <name type="scientific">Kibdelosporangium persicum</name>
    <dbReference type="NCBI Taxonomy" id="2698649"/>
    <lineage>
        <taxon>Bacteria</taxon>
        <taxon>Bacillati</taxon>
        <taxon>Actinomycetota</taxon>
        <taxon>Actinomycetes</taxon>
        <taxon>Pseudonocardiales</taxon>
        <taxon>Pseudonocardiaceae</taxon>
        <taxon>Kibdelosporangium</taxon>
    </lineage>
</organism>
<dbReference type="RefSeq" id="WP_173137911.1">
    <property type="nucleotide sequence ID" value="NZ_CBCSGW010000017.1"/>
</dbReference>
<keyword evidence="2" id="KW-1133">Transmembrane helix</keyword>
<evidence type="ECO:0000313" key="4">
    <source>
        <dbReference type="Proteomes" id="UP000763557"/>
    </source>
</evidence>
<evidence type="ECO:0000313" key="3">
    <source>
        <dbReference type="EMBL" id="NRN68597.1"/>
    </source>
</evidence>
<keyword evidence="4" id="KW-1185">Reference proteome</keyword>